<accession>A0ABV6HNG8</accession>
<comment type="caution">
    <text evidence="6">The sequence shown here is derived from an EMBL/GenBank/DDBJ whole genome shotgun (WGS) entry which is preliminary data.</text>
</comment>
<dbReference type="EMBL" id="JBHLWO010000002">
    <property type="protein sequence ID" value="MFC0320144.1"/>
    <property type="molecule type" value="Genomic_DNA"/>
</dbReference>
<dbReference type="InterPro" id="IPR001647">
    <property type="entry name" value="HTH_TetR"/>
</dbReference>
<reference evidence="6 7" key="1">
    <citation type="submission" date="2024-09" db="EMBL/GenBank/DDBJ databases">
        <authorList>
            <person name="Sun Q."/>
            <person name="Mori K."/>
        </authorList>
    </citation>
    <scope>NUCLEOTIDE SEQUENCE [LARGE SCALE GENOMIC DNA]</scope>
    <source>
        <strain evidence="6 7">CCM 7765</strain>
    </source>
</reference>
<dbReference type="SUPFAM" id="SSF48498">
    <property type="entry name" value="Tetracyclin repressor-like, C-terminal domain"/>
    <property type="match status" value="1"/>
</dbReference>
<dbReference type="RefSeq" id="WP_130855276.1">
    <property type="nucleotide sequence ID" value="NZ_JBHLWO010000002.1"/>
</dbReference>
<dbReference type="PANTHER" id="PTHR47506">
    <property type="entry name" value="TRANSCRIPTIONAL REGULATORY PROTEIN"/>
    <property type="match status" value="1"/>
</dbReference>
<dbReference type="InterPro" id="IPR036271">
    <property type="entry name" value="Tet_transcr_reg_TetR-rel_C_sf"/>
</dbReference>
<dbReference type="InterPro" id="IPR009057">
    <property type="entry name" value="Homeodomain-like_sf"/>
</dbReference>
<dbReference type="SUPFAM" id="SSF46689">
    <property type="entry name" value="Homeodomain-like"/>
    <property type="match status" value="1"/>
</dbReference>
<organism evidence="6 7">
    <name type="scientific">Olivibacter oleidegradans</name>
    <dbReference type="NCBI Taxonomy" id="760123"/>
    <lineage>
        <taxon>Bacteria</taxon>
        <taxon>Pseudomonadati</taxon>
        <taxon>Bacteroidota</taxon>
        <taxon>Sphingobacteriia</taxon>
        <taxon>Sphingobacteriales</taxon>
        <taxon>Sphingobacteriaceae</taxon>
        <taxon>Olivibacter</taxon>
    </lineage>
</organism>
<evidence type="ECO:0000259" key="5">
    <source>
        <dbReference type="PROSITE" id="PS50977"/>
    </source>
</evidence>
<evidence type="ECO:0000256" key="2">
    <source>
        <dbReference type="ARBA" id="ARBA00023125"/>
    </source>
</evidence>
<feature type="domain" description="HTH tetR-type" evidence="5">
    <location>
        <begin position="6"/>
        <end position="66"/>
    </location>
</feature>
<evidence type="ECO:0000256" key="3">
    <source>
        <dbReference type="ARBA" id="ARBA00023163"/>
    </source>
</evidence>
<dbReference type="PROSITE" id="PS50977">
    <property type="entry name" value="HTH_TETR_2"/>
    <property type="match status" value="1"/>
</dbReference>
<proteinExistence type="predicted"/>
<evidence type="ECO:0000313" key="6">
    <source>
        <dbReference type="EMBL" id="MFC0320144.1"/>
    </source>
</evidence>
<protein>
    <submittedName>
        <fullName evidence="6">TetR/AcrR family transcriptional regulator</fullName>
    </submittedName>
</protein>
<feature type="DNA-binding region" description="H-T-H motif" evidence="4">
    <location>
        <begin position="29"/>
        <end position="48"/>
    </location>
</feature>
<dbReference type="PANTHER" id="PTHR47506:SF10">
    <property type="entry name" value="TRANSCRIPTIONAL REGULATORY PROTEIN"/>
    <property type="match status" value="1"/>
</dbReference>
<dbReference type="InterPro" id="IPR011075">
    <property type="entry name" value="TetR_C"/>
</dbReference>
<dbReference type="Pfam" id="PF16925">
    <property type="entry name" value="TetR_C_13"/>
    <property type="match status" value="1"/>
</dbReference>
<gene>
    <name evidence="6" type="ORF">ACFFI0_17600</name>
</gene>
<name>A0ABV6HNG8_9SPHI</name>
<evidence type="ECO:0000256" key="1">
    <source>
        <dbReference type="ARBA" id="ARBA00023015"/>
    </source>
</evidence>
<keyword evidence="3" id="KW-0804">Transcription</keyword>
<evidence type="ECO:0000313" key="7">
    <source>
        <dbReference type="Proteomes" id="UP001589774"/>
    </source>
</evidence>
<sequence>MARSVEFDEQLAISRAMDVFWKKGYNGTTMRDLTEAMGISSSSLYNTIGDKHQLFLKSIKYYTESRMAAARKQLQPIKSPLKAIEKFILSSVYAITNEPNSCLAIKTTFEVATTDEQVQKIIKADNEFTYNLLINLVEKAIEAKEIKVSQDAEMLTDYIINHFSGWHESFIIHRDKTRIKKMAAFLIRQINQ</sequence>
<evidence type="ECO:0000256" key="4">
    <source>
        <dbReference type="PROSITE-ProRule" id="PRU00335"/>
    </source>
</evidence>
<keyword evidence="7" id="KW-1185">Reference proteome</keyword>
<dbReference type="Pfam" id="PF00440">
    <property type="entry name" value="TetR_N"/>
    <property type="match status" value="1"/>
</dbReference>
<keyword evidence="1" id="KW-0805">Transcription regulation</keyword>
<keyword evidence="2 4" id="KW-0238">DNA-binding</keyword>
<dbReference type="Gene3D" id="1.10.10.60">
    <property type="entry name" value="Homeodomain-like"/>
    <property type="match status" value="1"/>
</dbReference>
<dbReference type="Gene3D" id="1.10.357.10">
    <property type="entry name" value="Tetracycline Repressor, domain 2"/>
    <property type="match status" value="1"/>
</dbReference>
<dbReference type="Proteomes" id="UP001589774">
    <property type="component" value="Unassembled WGS sequence"/>
</dbReference>